<organism evidence="2 3">
    <name type="scientific">Sistotremastrum niveocremeum HHB9708</name>
    <dbReference type="NCBI Taxonomy" id="1314777"/>
    <lineage>
        <taxon>Eukaryota</taxon>
        <taxon>Fungi</taxon>
        <taxon>Dikarya</taxon>
        <taxon>Basidiomycota</taxon>
        <taxon>Agaricomycotina</taxon>
        <taxon>Agaricomycetes</taxon>
        <taxon>Sistotremastrales</taxon>
        <taxon>Sistotremastraceae</taxon>
        <taxon>Sertulicium</taxon>
        <taxon>Sertulicium niveocremeum</taxon>
    </lineage>
</organism>
<dbReference type="Proteomes" id="UP000076722">
    <property type="component" value="Unassembled WGS sequence"/>
</dbReference>
<dbReference type="InterPro" id="IPR004875">
    <property type="entry name" value="DDE_SF_endonuclease_dom"/>
</dbReference>
<gene>
    <name evidence="2" type="ORF">SISNIDRAFT_397073</name>
</gene>
<dbReference type="EMBL" id="KV419510">
    <property type="protein sequence ID" value="KZS86402.1"/>
    <property type="molecule type" value="Genomic_DNA"/>
</dbReference>
<evidence type="ECO:0000313" key="3">
    <source>
        <dbReference type="Proteomes" id="UP000076722"/>
    </source>
</evidence>
<name>A0A164M668_9AGAM</name>
<sequence>DGHNSHVSIEFVKFCKEHGIELACFPSHATGFLQPLDVGIFGPLSHAWSEVLTNEMTGGVHIRKQDFTRLYAKAWVRAFNVVNILIAFKATGIHPFD</sequence>
<dbReference type="AlphaFoldDB" id="A0A164M668"/>
<feature type="non-terminal residue" evidence="2">
    <location>
        <position position="1"/>
    </location>
</feature>
<reference evidence="2 3" key="1">
    <citation type="journal article" date="2016" name="Mol. Biol. Evol.">
        <title>Comparative Genomics of Early-Diverging Mushroom-Forming Fungi Provides Insights into the Origins of Lignocellulose Decay Capabilities.</title>
        <authorList>
            <person name="Nagy L.G."/>
            <person name="Riley R."/>
            <person name="Tritt A."/>
            <person name="Adam C."/>
            <person name="Daum C."/>
            <person name="Floudas D."/>
            <person name="Sun H."/>
            <person name="Yadav J.S."/>
            <person name="Pangilinan J."/>
            <person name="Larsson K.H."/>
            <person name="Matsuura K."/>
            <person name="Barry K."/>
            <person name="Labutti K."/>
            <person name="Kuo R."/>
            <person name="Ohm R.A."/>
            <person name="Bhattacharya S.S."/>
            <person name="Shirouzu T."/>
            <person name="Yoshinaga Y."/>
            <person name="Martin F.M."/>
            <person name="Grigoriev I.V."/>
            <person name="Hibbett D.S."/>
        </authorList>
    </citation>
    <scope>NUCLEOTIDE SEQUENCE [LARGE SCALE GENOMIC DNA]</scope>
    <source>
        <strain evidence="2 3">HHB9708</strain>
    </source>
</reference>
<feature type="domain" description="DDE-1" evidence="1">
    <location>
        <begin position="1"/>
        <end position="87"/>
    </location>
</feature>
<feature type="non-terminal residue" evidence="2">
    <location>
        <position position="97"/>
    </location>
</feature>
<dbReference type="GO" id="GO:0003676">
    <property type="term" value="F:nucleic acid binding"/>
    <property type="evidence" value="ECO:0007669"/>
    <property type="project" value="InterPro"/>
</dbReference>
<protein>
    <recommendedName>
        <fullName evidence="1">DDE-1 domain-containing protein</fullName>
    </recommendedName>
</protein>
<dbReference type="OrthoDB" id="3064354at2759"/>
<keyword evidence="3" id="KW-1185">Reference proteome</keyword>
<dbReference type="Pfam" id="PF03184">
    <property type="entry name" value="DDE_1"/>
    <property type="match status" value="1"/>
</dbReference>
<accession>A0A164M668</accession>
<proteinExistence type="predicted"/>
<evidence type="ECO:0000313" key="2">
    <source>
        <dbReference type="EMBL" id="KZS86402.1"/>
    </source>
</evidence>
<evidence type="ECO:0000259" key="1">
    <source>
        <dbReference type="Pfam" id="PF03184"/>
    </source>
</evidence>